<evidence type="ECO:0000256" key="2">
    <source>
        <dbReference type="SAM" id="Phobius"/>
    </source>
</evidence>
<keyword evidence="2" id="KW-0812">Transmembrane</keyword>
<proteinExistence type="predicted"/>
<protein>
    <recommendedName>
        <fullName evidence="3">DUF7704 domain-containing protein</fullName>
    </recommendedName>
</protein>
<dbReference type="STRING" id="5217.A0A4Q1BI54"/>
<evidence type="ECO:0000313" key="5">
    <source>
        <dbReference type="Proteomes" id="UP000289152"/>
    </source>
</evidence>
<dbReference type="OrthoDB" id="2937326at2759"/>
<gene>
    <name evidence="4" type="ORF">M231_05451</name>
</gene>
<organism evidence="4 5">
    <name type="scientific">Tremella mesenterica</name>
    <name type="common">Jelly fungus</name>
    <dbReference type="NCBI Taxonomy" id="5217"/>
    <lineage>
        <taxon>Eukaryota</taxon>
        <taxon>Fungi</taxon>
        <taxon>Dikarya</taxon>
        <taxon>Basidiomycota</taxon>
        <taxon>Agaricomycotina</taxon>
        <taxon>Tremellomycetes</taxon>
        <taxon>Tremellales</taxon>
        <taxon>Tremellaceae</taxon>
        <taxon>Tremella</taxon>
    </lineage>
</organism>
<dbReference type="InParanoid" id="A0A4Q1BI54"/>
<feature type="transmembrane region" description="Helical" evidence="2">
    <location>
        <begin position="12"/>
        <end position="30"/>
    </location>
</feature>
<reference evidence="4 5" key="1">
    <citation type="submission" date="2016-06" db="EMBL/GenBank/DDBJ databases">
        <title>Evolution of pathogenesis and genome organization in the Tremellales.</title>
        <authorList>
            <person name="Cuomo C."/>
            <person name="Litvintseva A."/>
            <person name="Heitman J."/>
            <person name="Chen Y."/>
            <person name="Sun S."/>
            <person name="Springer D."/>
            <person name="Dromer F."/>
            <person name="Young S."/>
            <person name="Zeng Q."/>
            <person name="Chapman S."/>
            <person name="Gujja S."/>
            <person name="Saif S."/>
            <person name="Birren B."/>
        </authorList>
    </citation>
    <scope>NUCLEOTIDE SEQUENCE [LARGE SCALE GENOMIC DNA]</scope>
    <source>
        <strain evidence="4 5">ATCC 28783</strain>
    </source>
</reference>
<keyword evidence="2" id="KW-0472">Membrane</keyword>
<keyword evidence="5" id="KW-1185">Reference proteome</keyword>
<dbReference type="PANTHER" id="PTHR37019">
    <property type="entry name" value="CHROMOSOME 1, WHOLE GENOME SHOTGUN SEQUENCE"/>
    <property type="match status" value="1"/>
</dbReference>
<dbReference type="EMBL" id="SDIL01000072">
    <property type="protein sequence ID" value="RXK37309.1"/>
    <property type="molecule type" value="Genomic_DNA"/>
</dbReference>
<feature type="compositionally biased region" description="Basic residues" evidence="1">
    <location>
        <begin position="206"/>
        <end position="216"/>
    </location>
</feature>
<evidence type="ECO:0000313" key="4">
    <source>
        <dbReference type="EMBL" id="RXK37309.1"/>
    </source>
</evidence>
<keyword evidence="2" id="KW-1133">Transmembrane helix</keyword>
<evidence type="ECO:0000259" key="3">
    <source>
        <dbReference type="Pfam" id="PF24803"/>
    </source>
</evidence>
<name>A0A4Q1BI54_TREME</name>
<feature type="region of interest" description="Disordered" evidence="1">
    <location>
        <begin position="178"/>
        <end position="216"/>
    </location>
</feature>
<feature type="transmembrane region" description="Helical" evidence="2">
    <location>
        <begin position="93"/>
        <end position="118"/>
    </location>
</feature>
<dbReference type="AlphaFoldDB" id="A0A4Q1BI54"/>
<comment type="caution">
    <text evidence="4">The sequence shown here is derived from an EMBL/GenBank/DDBJ whole genome shotgun (WGS) entry which is preliminary data.</text>
</comment>
<feature type="transmembrane region" description="Helical" evidence="2">
    <location>
        <begin position="130"/>
        <end position="154"/>
    </location>
</feature>
<dbReference type="InterPro" id="IPR056121">
    <property type="entry name" value="DUF7704"/>
</dbReference>
<feature type="transmembrane region" description="Helical" evidence="2">
    <location>
        <begin position="59"/>
        <end position="81"/>
    </location>
</feature>
<dbReference type="Proteomes" id="UP000289152">
    <property type="component" value="Unassembled WGS sequence"/>
</dbReference>
<dbReference type="Pfam" id="PF24803">
    <property type="entry name" value="DUF7704"/>
    <property type="match status" value="1"/>
</dbReference>
<accession>A0A4Q1BI54</accession>
<sequence length="216" mass="23724">MPALPKRYYYMFWLVEPFLTILGAGYAIFLPEKYASSLLPETVERSTIGIGATTRGQMVIGALGSCFFLIAMISFSLFPVIQSLPESPTKVSLVKALLIPLAIADLSHIVVTLIPLPISLFKSPANWTGLIHGNVTITIILFLVRMGWFLGIGIPSTEGTTPKRRRLPGSYGQVTVPLPPISPRWFDPHKHVDSPNTETTPDGSKRSPRKRRGRGA</sequence>
<evidence type="ECO:0000256" key="1">
    <source>
        <dbReference type="SAM" id="MobiDB-lite"/>
    </source>
</evidence>
<dbReference type="VEuPathDB" id="FungiDB:TREMEDRAFT_32751"/>
<dbReference type="PANTHER" id="PTHR37019:SF2">
    <property type="entry name" value="EXPERA DOMAIN-CONTAINING PROTEIN"/>
    <property type="match status" value="1"/>
</dbReference>
<feature type="domain" description="DUF7704" evidence="3">
    <location>
        <begin position="3"/>
        <end position="152"/>
    </location>
</feature>